<feature type="transmembrane region" description="Helical" evidence="1">
    <location>
        <begin position="25"/>
        <end position="44"/>
    </location>
</feature>
<keyword evidence="1" id="KW-0472">Membrane</keyword>
<dbReference type="Proteomes" id="UP000321960">
    <property type="component" value="Unassembled WGS sequence"/>
</dbReference>
<reference evidence="2 4" key="3">
    <citation type="submission" date="2019-07" db="EMBL/GenBank/DDBJ databases">
        <title>Whole genome shotgun sequence of Methylobacterium oxalidis NBRC 107715.</title>
        <authorList>
            <person name="Hosoyama A."/>
            <person name="Uohara A."/>
            <person name="Ohji S."/>
            <person name="Ichikawa N."/>
        </authorList>
    </citation>
    <scope>NUCLEOTIDE SEQUENCE [LARGE SCALE GENOMIC DNA]</scope>
    <source>
        <strain evidence="2 4">NBRC 107715</strain>
    </source>
</reference>
<proteinExistence type="predicted"/>
<keyword evidence="1" id="KW-1133">Transmembrane helix</keyword>
<sequence>MTVMIGLAAFVLVVAALLSGGRPAAFLGCLCLLGLGCVIAISSLRGLARSSAPGTHGA</sequence>
<evidence type="ECO:0000313" key="2">
    <source>
        <dbReference type="EMBL" id="GEP04309.1"/>
    </source>
</evidence>
<reference evidence="5" key="2">
    <citation type="journal article" date="2019" name="Int. J. Syst. Evol. Microbiol.">
        <title>The Global Catalogue of Microorganisms (GCM) 10K type strain sequencing project: providing services to taxonomists for standard genome sequencing and annotation.</title>
        <authorList>
            <consortium name="The Broad Institute Genomics Platform"/>
            <consortium name="The Broad Institute Genome Sequencing Center for Infectious Disease"/>
            <person name="Wu L."/>
            <person name="Ma J."/>
        </authorList>
    </citation>
    <scope>NUCLEOTIDE SEQUENCE [LARGE SCALE GENOMIC DNA]</scope>
    <source>
        <strain evidence="5">NBRC 107715</strain>
    </source>
</reference>
<reference evidence="3" key="4">
    <citation type="submission" date="2023-01" db="EMBL/GenBank/DDBJ databases">
        <title>Draft genome sequence of Methylobacterium oxalidis strain NBRC 107715.</title>
        <authorList>
            <person name="Sun Q."/>
            <person name="Mori K."/>
        </authorList>
    </citation>
    <scope>NUCLEOTIDE SEQUENCE</scope>
    <source>
        <strain evidence="3">NBRC 107715</strain>
    </source>
</reference>
<evidence type="ECO:0000256" key="1">
    <source>
        <dbReference type="SAM" id="Phobius"/>
    </source>
</evidence>
<dbReference type="Proteomes" id="UP001156856">
    <property type="component" value="Unassembled WGS sequence"/>
</dbReference>
<reference evidence="3" key="1">
    <citation type="journal article" date="2014" name="Int. J. Syst. Evol. Microbiol.">
        <title>Complete genome of a new Firmicutes species belonging to the dominant human colonic microbiota ('Ruminococcus bicirculans') reveals two chromosomes and a selective capacity to utilize plant glucans.</title>
        <authorList>
            <consortium name="NISC Comparative Sequencing Program"/>
            <person name="Wegmann U."/>
            <person name="Louis P."/>
            <person name="Goesmann A."/>
            <person name="Henrissat B."/>
            <person name="Duncan S.H."/>
            <person name="Flint H.J."/>
        </authorList>
    </citation>
    <scope>NUCLEOTIDE SEQUENCE</scope>
    <source>
        <strain evidence="3">NBRC 107715</strain>
    </source>
</reference>
<evidence type="ECO:0000313" key="5">
    <source>
        <dbReference type="Proteomes" id="UP001156856"/>
    </source>
</evidence>
<protein>
    <submittedName>
        <fullName evidence="2">Uncharacterized protein</fullName>
    </submittedName>
</protein>
<evidence type="ECO:0000313" key="3">
    <source>
        <dbReference type="EMBL" id="GLS67172.1"/>
    </source>
</evidence>
<keyword evidence="1" id="KW-0812">Transmembrane</keyword>
<dbReference type="EMBL" id="BJZU01000043">
    <property type="protein sequence ID" value="GEP04309.1"/>
    <property type="molecule type" value="Genomic_DNA"/>
</dbReference>
<name>A0A512J374_9HYPH</name>
<keyword evidence="5" id="KW-1185">Reference proteome</keyword>
<gene>
    <name evidence="3" type="ORF">GCM10007888_55550</name>
    <name evidence="2" type="ORF">MOX02_23470</name>
</gene>
<dbReference type="RefSeq" id="WP_170267824.1">
    <property type="nucleotide sequence ID" value="NZ_BJZU01000043.1"/>
</dbReference>
<accession>A0A512J374</accession>
<dbReference type="AlphaFoldDB" id="A0A512J374"/>
<comment type="caution">
    <text evidence="2">The sequence shown here is derived from an EMBL/GenBank/DDBJ whole genome shotgun (WGS) entry which is preliminary data.</text>
</comment>
<organism evidence="2 4">
    <name type="scientific">Methylobacterium oxalidis</name>
    <dbReference type="NCBI Taxonomy" id="944322"/>
    <lineage>
        <taxon>Bacteria</taxon>
        <taxon>Pseudomonadati</taxon>
        <taxon>Pseudomonadota</taxon>
        <taxon>Alphaproteobacteria</taxon>
        <taxon>Hyphomicrobiales</taxon>
        <taxon>Methylobacteriaceae</taxon>
        <taxon>Methylobacterium</taxon>
    </lineage>
</organism>
<evidence type="ECO:0000313" key="4">
    <source>
        <dbReference type="Proteomes" id="UP000321960"/>
    </source>
</evidence>
<dbReference type="EMBL" id="BSPK01000111">
    <property type="protein sequence ID" value="GLS67172.1"/>
    <property type="molecule type" value="Genomic_DNA"/>
</dbReference>